<dbReference type="KEGG" id="aht:ANTHELSMS3_03900"/>
<feature type="region of interest" description="Disordered" evidence="1">
    <location>
        <begin position="61"/>
        <end position="87"/>
    </location>
</feature>
<keyword evidence="3" id="KW-1185">Reference proteome</keyword>
<protein>
    <submittedName>
        <fullName evidence="2">Uncharacterized protein</fullName>
    </submittedName>
</protein>
<organism evidence="2 3">
    <name type="scientific">Antarctobacter heliothermus</name>
    <dbReference type="NCBI Taxonomy" id="74033"/>
    <lineage>
        <taxon>Bacteria</taxon>
        <taxon>Pseudomonadati</taxon>
        <taxon>Pseudomonadota</taxon>
        <taxon>Alphaproteobacteria</taxon>
        <taxon>Rhodobacterales</taxon>
        <taxon>Roseobacteraceae</taxon>
        <taxon>Antarctobacter</taxon>
    </lineage>
</organism>
<evidence type="ECO:0000313" key="3">
    <source>
        <dbReference type="Proteomes" id="UP000203589"/>
    </source>
</evidence>
<name>A0A222E8L7_9RHOB</name>
<gene>
    <name evidence="2" type="ORF">ANTHELSMS3_03900</name>
</gene>
<evidence type="ECO:0000313" key="2">
    <source>
        <dbReference type="EMBL" id="ASP22516.1"/>
    </source>
</evidence>
<evidence type="ECO:0000256" key="1">
    <source>
        <dbReference type="SAM" id="MobiDB-lite"/>
    </source>
</evidence>
<proteinExistence type="predicted"/>
<accession>A0A222E8L7</accession>
<dbReference type="Proteomes" id="UP000203589">
    <property type="component" value="Chromosome"/>
</dbReference>
<dbReference type="EMBL" id="CP022540">
    <property type="protein sequence ID" value="ASP22516.1"/>
    <property type="molecule type" value="Genomic_DNA"/>
</dbReference>
<sequence>MPVQNEGLEPNCGYLEIFSTQQSGKVFGHRLIGAKPGPQLLVTACDMAATKTFERLLKMPTLPSSRLSGSTSSRTPRRISINSDISE</sequence>
<reference evidence="2 3" key="1">
    <citation type="submission" date="2017-07" db="EMBL/GenBank/DDBJ databases">
        <title>Genome Sequence of Antarctobacter heliothermus Strain SMS3 Isolated from a culture of the Diatom Skeletonema marinoi.</title>
        <authorList>
            <person name="Topel M."/>
            <person name="Pinder M.I.M."/>
            <person name="Johansson O.N."/>
            <person name="Kourtchenko O."/>
            <person name="Godhe A."/>
            <person name="Clarke A.K."/>
        </authorList>
    </citation>
    <scope>NUCLEOTIDE SEQUENCE [LARGE SCALE GENOMIC DNA]</scope>
    <source>
        <strain evidence="2 3">SMS3</strain>
    </source>
</reference>
<feature type="compositionally biased region" description="Low complexity" evidence="1">
    <location>
        <begin position="61"/>
        <end position="81"/>
    </location>
</feature>
<dbReference type="AlphaFoldDB" id="A0A222E8L7"/>